<dbReference type="CDD" id="cd18809">
    <property type="entry name" value="SF1_C_RecD"/>
    <property type="match status" value="1"/>
</dbReference>
<evidence type="ECO:0000256" key="5">
    <source>
        <dbReference type="ARBA" id="ARBA00022801"/>
    </source>
</evidence>
<dbReference type="GO" id="GO:0005739">
    <property type="term" value="C:mitochondrion"/>
    <property type="evidence" value="ECO:0007669"/>
    <property type="project" value="UniProtKB-SubCell"/>
</dbReference>
<keyword evidence="5 14" id="KW-0378">Hydrolase</keyword>
<comment type="similarity">
    <text evidence="14">Belongs to the helicase family. PIF1 subfamily.</text>
</comment>
<keyword evidence="10 14" id="KW-0233">DNA recombination</keyword>
<dbReference type="EC" id="5.6.2.3" evidence="14"/>
<evidence type="ECO:0000259" key="16">
    <source>
        <dbReference type="SMART" id="SM00382"/>
    </source>
</evidence>
<comment type="caution">
    <text evidence="17">The sequence shown here is derived from an EMBL/GenBank/DDBJ whole genome shotgun (WGS) entry which is preliminary data.</text>
</comment>
<dbReference type="PANTHER" id="PTHR47642">
    <property type="entry name" value="ATP-DEPENDENT DNA HELICASE"/>
    <property type="match status" value="1"/>
</dbReference>
<dbReference type="HAMAP" id="MF_03176">
    <property type="entry name" value="PIF1"/>
    <property type="match status" value="1"/>
</dbReference>
<keyword evidence="9 14" id="KW-0496">Mitochondrion</keyword>
<comment type="subcellular location">
    <subcellularLocation>
        <location evidence="2">Nucleus</location>
        <location evidence="2">Nucleolus</location>
    </subcellularLocation>
    <subcellularLocation>
        <location evidence="14">Nucleus</location>
    </subcellularLocation>
    <subcellularLocation>
        <location evidence="14">Mitochondrion</location>
    </subcellularLocation>
</comment>
<proteinExistence type="inferred from homology"/>
<keyword evidence="6 14" id="KW-0347">Helicase</keyword>
<dbReference type="AlphaFoldDB" id="A0A507E7A0"/>
<evidence type="ECO:0000256" key="1">
    <source>
        <dbReference type="ARBA" id="ARBA00001946"/>
    </source>
</evidence>
<dbReference type="STRING" id="109895.A0A507E7A0"/>
<evidence type="ECO:0000256" key="10">
    <source>
        <dbReference type="ARBA" id="ARBA00023172"/>
    </source>
</evidence>
<comment type="catalytic activity">
    <reaction evidence="14">
        <text>ATP + H2O = ADP + phosphate + H(+)</text>
        <dbReference type="Rhea" id="RHEA:13065"/>
        <dbReference type="ChEBI" id="CHEBI:15377"/>
        <dbReference type="ChEBI" id="CHEBI:15378"/>
        <dbReference type="ChEBI" id="CHEBI:30616"/>
        <dbReference type="ChEBI" id="CHEBI:43474"/>
        <dbReference type="ChEBI" id="CHEBI:456216"/>
        <dbReference type="EC" id="5.6.2.3"/>
    </reaction>
</comment>
<keyword evidence="12 14" id="KW-0413">Isomerase</keyword>
<evidence type="ECO:0000256" key="9">
    <source>
        <dbReference type="ARBA" id="ARBA00023128"/>
    </source>
</evidence>
<gene>
    <name evidence="14" type="primary">PIF1</name>
    <name evidence="17" type="ORF">PhCBS80983_g02276</name>
</gene>
<dbReference type="GO" id="GO:0006310">
    <property type="term" value="P:DNA recombination"/>
    <property type="evidence" value="ECO:0007669"/>
    <property type="project" value="UniProtKB-UniRule"/>
</dbReference>
<name>A0A507E7A0_9FUNG</name>
<keyword evidence="18" id="KW-1185">Reference proteome</keyword>
<protein>
    <recommendedName>
        <fullName evidence="14">ATP-dependent DNA helicase PIF1</fullName>
        <ecNumber evidence="14">5.6.2.3</ecNumber>
    </recommendedName>
    <alternativeName>
        <fullName evidence="14">DNA 5'-3' helicase PIF1</fullName>
    </alternativeName>
    <alternativeName>
        <fullName evidence="14">DNA repair and recombination helicase PIF1</fullName>
    </alternativeName>
</protein>
<keyword evidence="4 14" id="KW-0227">DNA damage</keyword>
<evidence type="ECO:0000313" key="17">
    <source>
        <dbReference type="EMBL" id="TPX59716.1"/>
    </source>
</evidence>
<evidence type="ECO:0000256" key="12">
    <source>
        <dbReference type="ARBA" id="ARBA00023235"/>
    </source>
</evidence>
<dbReference type="InterPro" id="IPR051055">
    <property type="entry name" value="PIF1_helicase"/>
</dbReference>
<evidence type="ECO:0000256" key="2">
    <source>
        <dbReference type="ARBA" id="ARBA00004604"/>
    </source>
</evidence>
<dbReference type="SMART" id="SM00382">
    <property type="entry name" value="AAA"/>
    <property type="match status" value="1"/>
</dbReference>
<keyword evidence="13 14" id="KW-0539">Nucleus</keyword>
<comment type="cofactor">
    <cofactor evidence="1 14">
        <name>Mg(2+)</name>
        <dbReference type="ChEBI" id="CHEBI:18420"/>
    </cofactor>
</comment>
<evidence type="ECO:0000256" key="7">
    <source>
        <dbReference type="ARBA" id="ARBA00022840"/>
    </source>
</evidence>
<dbReference type="InterPro" id="IPR049163">
    <property type="entry name" value="Pif1-like_2B_dom"/>
</dbReference>
<sequence>MPNPHDNDLRQMKLSFAAKPGIMPKTQAGKTPAARVATGNSRFFPYTAAIKDPKYSKPSVQSEKRVASSIALKKSESGSKMVIDLTEPKNSPYTAESRREDRGSLGESVAGSLNLDKFKYPSSGGSQSSVAIRSSVWSRNAATTTMSTTIETLPKRAAQTATQAAPTTTMSTATAALHKKAGQTTMGMLAGVNLDINGGYKLPKHREVFKEAMTSATTARSAASTFRTPSTQASSANSQENKSVKSEKIELSAEQEMVAQLVLERRESIFFTGSAGTGKSVLLRELIRRLHGKYAKDEIGVTASTGIAACNINGTTLHSFAGCGIGNDNAITLARRVMGNKRSLMRWRKCKVLIVDEISMVEGDFFDKLNEMGQILRNIKLPFGGIQLVICGDFMQLPPVARNSKFAFEAQTWSKCVKRTIQLTHVFRQKDQAFIDLLNEMRVGIVSPESEQLLTSLSRDLHYSDGIEPTQLYAIRTQVETANGQRLRNLKGESRTFNAVDQCKNDSDRNKLKDMMAPLVLELKIGAQVMLIKNIDANLVNGSLGIVQGFEQNSGNPIVEFTVENKPKLMEISSESWSVEMPGVGVVASRTQIPLLLAYSMSIHKSQGQTLERVKVDLGKVFENGQAYVALSRATHLKGLQVLNYSRGKVKVDPRVVAFNKQLSRMCTQRGEYI</sequence>
<dbReference type="InterPro" id="IPR010285">
    <property type="entry name" value="DNA_helicase_pif1-like_DEAD"/>
</dbReference>
<dbReference type="InterPro" id="IPR003593">
    <property type="entry name" value="AAA+_ATPase"/>
</dbReference>
<dbReference type="InterPro" id="IPR027417">
    <property type="entry name" value="P-loop_NTPase"/>
</dbReference>
<evidence type="ECO:0000256" key="15">
    <source>
        <dbReference type="SAM" id="MobiDB-lite"/>
    </source>
</evidence>
<dbReference type="GO" id="GO:0003697">
    <property type="term" value="F:single-stranded DNA binding"/>
    <property type="evidence" value="ECO:0007669"/>
    <property type="project" value="UniProtKB-ARBA"/>
</dbReference>
<evidence type="ECO:0000256" key="3">
    <source>
        <dbReference type="ARBA" id="ARBA00022741"/>
    </source>
</evidence>
<reference evidence="17 18" key="1">
    <citation type="journal article" date="2019" name="Sci. Rep.">
        <title>Comparative genomics of chytrid fungi reveal insights into the obligate biotrophic and pathogenic lifestyle of Synchytrium endobioticum.</title>
        <authorList>
            <person name="van de Vossenberg B.T.L.H."/>
            <person name="Warris S."/>
            <person name="Nguyen H.D.T."/>
            <person name="van Gent-Pelzer M.P.E."/>
            <person name="Joly D.L."/>
            <person name="van de Geest H.C."/>
            <person name="Bonants P.J.M."/>
            <person name="Smith D.S."/>
            <person name="Levesque C.A."/>
            <person name="van der Lee T.A.J."/>
        </authorList>
    </citation>
    <scope>NUCLEOTIDE SEQUENCE [LARGE SCALE GENOMIC DNA]</scope>
    <source>
        <strain evidence="17 18">CBS 809.83</strain>
    </source>
</reference>
<evidence type="ECO:0000256" key="11">
    <source>
        <dbReference type="ARBA" id="ARBA00023204"/>
    </source>
</evidence>
<dbReference type="GO" id="GO:0005524">
    <property type="term" value="F:ATP binding"/>
    <property type="evidence" value="ECO:0007669"/>
    <property type="project" value="UniProtKB-UniRule"/>
</dbReference>
<evidence type="ECO:0000313" key="18">
    <source>
        <dbReference type="Proteomes" id="UP000318582"/>
    </source>
</evidence>
<dbReference type="GO" id="GO:0043139">
    <property type="term" value="F:5'-3' DNA helicase activity"/>
    <property type="evidence" value="ECO:0007669"/>
    <property type="project" value="UniProtKB-UniRule"/>
</dbReference>
<dbReference type="Gene3D" id="3.40.50.300">
    <property type="entry name" value="P-loop containing nucleotide triphosphate hydrolases"/>
    <property type="match status" value="2"/>
</dbReference>
<comment type="subunit">
    <text evidence="14">Monomer.</text>
</comment>
<dbReference type="GO" id="GO:0006281">
    <property type="term" value="P:DNA repair"/>
    <property type="evidence" value="ECO:0007669"/>
    <property type="project" value="UniProtKB-UniRule"/>
</dbReference>
<evidence type="ECO:0000256" key="14">
    <source>
        <dbReference type="HAMAP-Rule" id="MF_03176"/>
    </source>
</evidence>
<evidence type="ECO:0000256" key="13">
    <source>
        <dbReference type="ARBA" id="ARBA00023242"/>
    </source>
</evidence>
<comment type="caution">
    <text evidence="14">Lacks conserved residue(s) required for the propagation of feature annotation.</text>
</comment>
<keyword evidence="7 14" id="KW-0067">ATP-binding</keyword>
<keyword evidence="11 14" id="KW-0234">DNA repair</keyword>
<feature type="region of interest" description="Disordered" evidence="15">
    <location>
        <begin position="219"/>
        <end position="247"/>
    </location>
</feature>
<feature type="binding site" evidence="14">
    <location>
        <begin position="273"/>
        <end position="280"/>
    </location>
    <ligand>
        <name>ATP</name>
        <dbReference type="ChEBI" id="CHEBI:30616"/>
    </ligand>
</feature>
<dbReference type="InterPro" id="IPR048293">
    <property type="entry name" value="PIF1_RRM3_pfh1"/>
</dbReference>
<dbReference type="GO" id="GO:0005730">
    <property type="term" value="C:nucleolus"/>
    <property type="evidence" value="ECO:0007669"/>
    <property type="project" value="UniProtKB-SubCell"/>
</dbReference>
<keyword evidence="3 14" id="KW-0547">Nucleotide-binding</keyword>
<accession>A0A507E7A0</accession>
<feature type="domain" description="AAA+ ATPase" evidence="16">
    <location>
        <begin position="265"/>
        <end position="550"/>
    </location>
</feature>
<dbReference type="FunFam" id="3.40.50.300:FF:001226">
    <property type="entry name" value="ATP-dependent DNA helicase PIF1"/>
    <property type="match status" value="1"/>
</dbReference>
<dbReference type="EMBL" id="QEAQ01000022">
    <property type="protein sequence ID" value="TPX59716.1"/>
    <property type="molecule type" value="Genomic_DNA"/>
</dbReference>
<dbReference type="GO" id="GO:0016887">
    <property type="term" value="F:ATP hydrolysis activity"/>
    <property type="evidence" value="ECO:0007669"/>
    <property type="project" value="RHEA"/>
</dbReference>
<dbReference type="CDD" id="cd18037">
    <property type="entry name" value="DEXSc_Pif1_like"/>
    <property type="match status" value="1"/>
</dbReference>
<feature type="compositionally biased region" description="Low complexity" evidence="15">
    <location>
        <begin position="219"/>
        <end position="231"/>
    </location>
</feature>
<feature type="region of interest" description="Disordered" evidence="15">
    <location>
        <begin position="81"/>
        <end position="107"/>
    </location>
</feature>
<feature type="compositionally biased region" description="Polar residues" evidence="15">
    <location>
        <begin position="232"/>
        <end position="241"/>
    </location>
</feature>
<dbReference type="Pfam" id="PF05970">
    <property type="entry name" value="PIF1"/>
    <property type="match status" value="1"/>
</dbReference>
<dbReference type="SUPFAM" id="SSF52540">
    <property type="entry name" value="P-loop containing nucleoside triphosphate hydrolases"/>
    <property type="match status" value="2"/>
</dbReference>
<evidence type="ECO:0000256" key="4">
    <source>
        <dbReference type="ARBA" id="ARBA00022763"/>
    </source>
</evidence>
<dbReference type="Proteomes" id="UP000318582">
    <property type="component" value="Unassembled WGS sequence"/>
</dbReference>
<evidence type="ECO:0000256" key="6">
    <source>
        <dbReference type="ARBA" id="ARBA00022806"/>
    </source>
</evidence>
<evidence type="ECO:0000256" key="8">
    <source>
        <dbReference type="ARBA" id="ARBA00023125"/>
    </source>
</evidence>
<dbReference type="PANTHER" id="PTHR47642:SF5">
    <property type="entry name" value="ATP-DEPENDENT DNA HELICASE"/>
    <property type="match status" value="1"/>
</dbReference>
<dbReference type="Pfam" id="PF21530">
    <property type="entry name" value="Pif1_2B_dom"/>
    <property type="match status" value="1"/>
</dbReference>
<organism evidence="17 18">
    <name type="scientific">Powellomyces hirtus</name>
    <dbReference type="NCBI Taxonomy" id="109895"/>
    <lineage>
        <taxon>Eukaryota</taxon>
        <taxon>Fungi</taxon>
        <taxon>Fungi incertae sedis</taxon>
        <taxon>Chytridiomycota</taxon>
        <taxon>Chytridiomycota incertae sedis</taxon>
        <taxon>Chytridiomycetes</taxon>
        <taxon>Spizellomycetales</taxon>
        <taxon>Powellomycetaceae</taxon>
        <taxon>Powellomyces</taxon>
    </lineage>
</organism>
<dbReference type="GO" id="GO:0000723">
    <property type="term" value="P:telomere maintenance"/>
    <property type="evidence" value="ECO:0007669"/>
    <property type="project" value="InterPro"/>
</dbReference>
<comment type="function">
    <text evidence="14">DNA-dependent ATPase and 5'-3' DNA helicase required for the maintenance of both mitochondrial and nuclear genome stability.</text>
</comment>
<keyword evidence="8 14" id="KW-0238">DNA-binding</keyword>